<evidence type="ECO:0000256" key="2">
    <source>
        <dbReference type="ARBA" id="ARBA00004371"/>
    </source>
</evidence>
<keyword evidence="12" id="KW-0862">Zinc</keyword>
<keyword evidence="7" id="KW-0808">Transferase</keyword>
<dbReference type="InterPro" id="IPR008598">
    <property type="entry name" value="Di19_Zn-bd"/>
</dbReference>
<comment type="subcellular location">
    <subcellularLocation>
        <location evidence="3">Late endosome</location>
    </subcellularLocation>
    <subcellularLocation>
        <location evidence="2">Lysosome</location>
    </subcellularLocation>
</comment>
<dbReference type="PANTHER" id="PTHR12268">
    <property type="entry name" value="E3 UBIQUITIN-PROTEIN LIGASE KCMF1"/>
    <property type="match status" value="1"/>
</dbReference>
<dbReference type="GO" id="GO:0099536">
    <property type="term" value="P:synaptic signaling"/>
    <property type="evidence" value="ECO:0007669"/>
    <property type="project" value="TreeGrafter"/>
</dbReference>
<dbReference type="PROSITE" id="PS50135">
    <property type="entry name" value="ZF_ZZ_2"/>
    <property type="match status" value="1"/>
</dbReference>
<dbReference type="GO" id="GO:0023051">
    <property type="term" value="P:regulation of signaling"/>
    <property type="evidence" value="ECO:0007669"/>
    <property type="project" value="UniProtKB-ARBA"/>
</dbReference>
<dbReference type="InterPro" id="IPR050774">
    <property type="entry name" value="KCMF1/Dystrophin"/>
</dbReference>
<evidence type="ECO:0000259" key="17">
    <source>
        <dbReference type="PROSITE" id="PS50157"/>
    </source>
</evidence>
<keyword evidence="8" id="KW-0479">Metal-binding</keyword>
<dbReference type="AlphaFoldDB" id="A0A0M4ESD1"/>
<evidence type="ECO:0000256" key="5">
    <source>
        <dbReference type="ARBA" id="ARBA00012483"/>
    </source>
</evidence>
<dbReference type="EMBL" id="CP012528">
    <property type="protein sequence ID" value="ALC48201.1"/>
    <property type="molecule type" value="Genomic_DNA"/>
</dbReference>
<keyword evidence="19" id="KW-1185">Reference proteome</keyword>
<keyword evidence="13" id="KW-0458">Lysosome</keyword>
<sequence>MALHWNVKCDGCGKTNLLHYRYKCLRCTNYDLCSVCYENKVETGRHSKGHPFQCLLDRAARELFFAGQEIPDLCADSFTCPICGKMGHSVKELVKHVQAKHRGDITPVICPLCIAVPAADCMRINNLVNHVSLTHGAWMSILRIGGGAGGGGGGGNSPVAPSRTTGFELPPIHRTHSHQHPHPDTLCHSHSLHAAAAAETAAELRRQSRRSSPPPLPPLRNNATNQWLLSGSHSVGGSSASQEEDDGGSIPDSIPESWLPELSSLSGSMHTMRDQDLETSGGAASDQPQPQQLRRATPLAALHLETLSPEPNQQPEDPNHVLEDEFSDLDGDADNDNDGDADGDGDGDSAGTNEPSLFNYDRNSL</sequence>
<comment type="similarity">
    <text evidence="4">Belongs to the KCMF1 family.</text>
</comment>
<dbReference type="GO" id="GO:0005770">
    <property type="term" value="C:late endosome"/>
    <property type="evidence" value="ECO:0007669"/>
    <property type="project" value="UniProtKB-SubCell"/>
</dbReference>
<protein>
    <recommendedName>
        <fullName evidence="6">E3 ubiquitin-protein ligase KCMF1</fullName>
        <ecNumber evidence="5">2.3.2.27</ecNumber>
    </recommendedName>
</protein>
<dbReference type="InterPro" id="IPR013087">
    <property type="entry name" value="Znf_C2H2_type"/>
</dbReference>
<dbReference type="GO" id="GO:0045202">
    <property type="term" value="C:synapse"/>
    <property type="evidence" value="ECO:0007669"/>
    <property type="project" value="GOC"/>
</dbReference>
<dbReference type="SMART" id="SM00291">
    <property type="entry name" value="ZnF_ZZ"/>
    <property type="match status" value="1"/>
</dbReference>
<evidence type="ECO:0000256" key="9">
    <source>
        <dbReference type="ARBA" id="ARBA00022753"/>
    </source>
</evidence>
<feature type="compositionally biased region" description="Polar residues" evidence="15">
    <location>
        <begin position="350"/>
        <end position="365"/>
    </location>
</feature>
<dbReference type="InterPro" id="IPR043145">
    <property type="entry name" value="Znf_ZZ_sf"/>
</dbReference>
<evidence type="ECO:0000256" key="1">
    <source>
        <dbReference type="ARBA" id="ARBA00000900"/>
    </source>
</evidence>
<dbReference type="PROSITE" id="PS50157">
    <property type="entry name" value="ZINC_FINGER_C2H2_2"/>
    <property type="match status" value="1"/>
</dbReference>
<feature type="domain" description="C2H2-type" evidence="17">
    <location>
        <begin position="78"/>
        <end position="106"/>
    </location>
</feature>
<evidence type="ECO:0000313" key="19">
    <source>
        <dbReference type="Proteomes" id="UP000494163"/>
    </source>
</evidence>
<dbReference type="InterPro" id="IPR000433">
    <property type="entry name" value="Znf_ZZ"/>
</dbReference>
<dbReference type="GO" id="GO:0061630">
    <property type="term" value="F:ubiquitin protein ligase activity"/>
    <property type="evidence" value="ECO:0007669"/>
    <property type="project" value="UniProtKB-EC"/>
</dbReference>
<feature type="compositionally biased region" description="Low complexity" evidence="15">
    <location>
        <begin position="230"/>
        <end position="241"/>
    </location>
</feature>
<dbReference type="Pfam" id="PF00569">
    <property type="entry name" value="ZZ"/>
    <property type="match status" value="1"/>
</dbReference>
<evidence type="ECO:0000256" key="10">
    <source>
        <dbReference type="ARBA" id="ARBA00022771"/>
    </source>
</evidence>
<gene>
    <name evidence="18" type="ORF">Dbus_chrXg57</name>
</gene>
<dbReference type="GO" id="GO:0008270">
    <property type="term" value="F:zinc ion binding"/>
    <property type="evidence" value="ECO:0007669"/>
    <property type="project" value="UniProtKB-KW"/>
</dbReference>
<evidence type="ECO:0000256" key="11">
    <source>
        <dbReference type="ARBA" id="ARBA00022786"/>
    </source>
</evidence>
<evidence type="ECO:0000256" key="13">
    <source>
        <dbReference type="ARBA" id="ARBA00023228"/>
    </source>
</evidence>
<evidence type="ECO:0000256" key="12">
    <source>
        <dbReference type="ARBA" id="ARBA00022833"/>
    </source>
</evidence>
<dbReference type="GO" id="GO:0010646">
    <property type="term" value="P:regulation of cell communication"/>
    <property type="evidence" value="ECO:0007669"/>
    <property type="project" value="UniProtKB-ARBA"/>
</dbReference>
<evidence type="ECO:0000259" key="16">
    <source>
        <dbReference type="PROSITE" id="PS50135"/>
    </source>
</evidence>
<dbReference type="Pfam" id="PF05605">
    <property type="entry name" value="zf-Di19"/>
    <property type="match status" value="1"/>
</dbReference>
<dbReference type="GO" id="GO:0005886">
    <property type="term" value="C:plasma membrane"/>
    <property type="evidence" value="ECO:0007669"/>
    <property type="project" value="TreeGrafter"/>
</dbReference>
<dbReference type="CDD" id="cd02338">
    <property type="entry name" value="ZZ_PCMF_like"/>
    <property type="match status" value="1"/>
</dbReference>
<dbReference type="SUPFAM" id="SSF57850">
    <property type="entry name" value="RING/U-box"/>
    <property type="match status" value="1"/>
</dbReference>
<dbReference type="Gene3D" id="3.30.160.60">
    <property type="entry name" value="Classic Zinc Finger"/>
    <property type="match status" value="1"/>
</dbReference>
<dbReference type="GO" id="GO:0005764">
    <property type="term" value="C:lysosome"/>
    <property type="evidence" value="ECO:0007669"/>
    <property type="project" value="UniProtKB-SubCell"/>
</dbReference>
<comment type="catalytic activity">
    <reaction evidence="1">
        <text>S-ubiquitinyl-[E2 ubiquitin-conjugating enzyme]-L-cysteine + [acceptor protein]-L-lysine = [E2 ubiquitin-conjugating enzyme]-L-cysteine + N(6)-ubiquitinyl-[acceptor protein]-L-lysine.</text>
        <dbReference type="EC" id="2.3.2.27"/>
    </reaction>
</comment>
<dbReference type="SMR" id="A0A0M4ESD1"/>
<feature type="compositionally biased region" description="Acidic residues" evidence="15">
    <location>
        <begin position="324"/>
        <end position="347"/>
    </location>
</feature>
<evidence type="ECO:0000256" key="6">
    <source>
        <dbReference type="ARBA" id="ARBA00014999"/>
    </source>
</evidence>
<evidence type="ECO:0000256" key="3">
    <source>
        <dbReference type="ARBA" id="ARBA00004603"/>
    </source>
</evidence>
<keyword evidence="10 14" id="KW-0863">Zinc-finger</keyword>
<evidence type="ECO:0000256" key="14">
    <source>
        <dbReference type="PROSITE-ProRule" id="PRU00228"/>
    </source>
</evidence>
<feature type="domain" description="ZZ-type" evidence="16">
    <location>
        <begin position="4"/>
        <end position="60"/>
    </location>
</feature>
<dbReference type="PANTHER" id="PTHR12268:SF13">
    <property type="entry name" value="E3 UBIQUITIN-PROTEIN LIGASE KCMF1"/>
    <property type="match status" value="1"/>
</dbReference>
<dbReference type="PROSITE" id="PS01357">
    <property type="entry name" value="ZF_ZZ_1"/>
    <property type="match status" value="1"/>
</dbReference>
<reference evidence="18 19" key="1">
    <citation type="submission" date="2015-08" db="EMBL/GenBank/DDBJ databases">
        <title>Ancestral chromatin configuration constrains chromatin evolution on differentiating sex chromosomes in Drosophila.</title>
        <authorList>
            <person name="Zhou Q."/>
            <person name="Bachtrog D."/>
        </authorList>
    </citation>
    <scope>NUCLEOTIDE SEQUENCE [LARGE SCALE GENOMIC DNA]</scope>
    <source>
        <tissue evidence="18">Whole larvae</tissue>
    </source>
</reference>
<dbReference type="Gene3D" id="3.30.60.90">
    <property type="match status" value="1"/>
</dbReference>
<dbReference type="EC" id="2.3.2.27" evidence="5"/>
<keyword evidence="9" id="KW-0967">Endosome</keyword>
<organism evidence="18 19">
    <name type="scientific">Drosophila busckii</name>
    <name type="common">Fruit fly</name>
    <dbReference type="NCBI Taxonomy" id="30019"/>
    <lineage>
        <taxon>Eukaryota</taxon>
        <taxon>Metazoa</taxon>
        <taxon>Ecdysozoa</taxon>
        <taxon>Arthropoda</taxon>
        <taxon>Hexapoda</taxon>
        <taxon>Insecta</taxon>
        <taxon>Pterygota</taxon>
        <taxon>Neoptera</taxon>
        <taxon>Endopterygota</taxon>
        <taxon>Diptera</taxon>
        <taxon>Brachycera</taxon>
        <taxon>Muscomorpha</taxon>
        <taxon>Ephydroidea</taxon>
        <taxon>Drosophilidae</taxon>
        <taxon>Drosophila</taxon>
    </lineage>
</organism>
<evidence type="ECO:0000256" key="8">
    <source>
        <dbReference type="ARBA" id="ARBA00022723"/>
    </source>
</evidence>
<accession>A0A0M4ESD1</accession>
<proteinExistence type="inferred from homology"/>
<evidence type="ECO:0000256" key="4">
    <source>
        <dbReference type="ARBA" id="ARBA00010938"/>
    </source>
</evidence>
<dbReference type="SMART" id="SM00355">
    <property type="entry name" value="ZnF_C2H2"/>
    <property type="match status" value="2"/>
</dbReference>
<feature type="compositionally biased region" description="Low complexity" evidence="15">
    <location>
        <begin position="253"/>
        <end position="268"/>
    </location>
</feature>
<dbReference type="Proteomes" id="UP000494163">
    <property type="component" value="Chromosome X"/>
</dbReference>
<name>A0A0M4ESD1_DROBS</name>
<feature type="region of interest" description="Disordered" evidence="15">
    <location>
        <begin position="149"/>
        <end position="365"/>
    </location>
</feature>
<evidence type="ECO:0000313" key="18">
    <source>
        <dbReference type="EMBL" id="ALC48201.1"/>
    </source>
</evidence>
<evidence type="ECO:0000256" key="15">
    <source>
        <dbReference type="SAM" id="MobiDB-lite"/>
    </source>
</evidence>
<dbReference type="OrthoDB" id="7873042at2759"/>
<evidence type="ECO:0000256" key="7">
    <source>
        <dbReference type="ARBA" id="ARBA00022679"/>
    </source>
</evidence>
<keyword evidence="11" id="KW-0833">Ubl conjugation pathway</keyword>